<evidence type="ECO:0000256" key="4">
    <source>
        <dbReference type="HAMAP-Rule" id="MF_01925"/>
    </source>
</evidence>
<dbReference type="InterPro" id="IPR028939">
    <property type="entry name" value="P5C_Rdtase_cat_N"/>
</dbReference>
<keyword evidence="2 4" id="KW-0521">NADP</keyword>
<accession>A0A377Q2Y1</accession>
<comment type="pathway">
    <text evidence="4 7">Amino-acid biosynthesis; L-proline biosynthesis; L-proline from L-glutamate 5-semialdehyde: step 1/1.</text>
</comment>
<comment type="similarity">
    <text evidence="1 4 7">Belongs to the pyrroline-5-carboxylate reductase family.</text>
</comment>
<organism evidence="10 12">
    <name type="scientific">Iodobacter fluviatilis</name>
    <dbReference type="NCBI Taxonomy" id="537"/>
    <lineage>
        <taxon>Bacteria</taxon>
        <taxon>Pseudomonadati</taxon>
        <taxon>Pseudomonadota</taxon>
        <taxon>Betaproteobacteria</taxon>
        <taxon>Neisseriales</taxon>
        <taxon>Chitinibacteraceae</taxon>
        <taxon>Iodobacter</taxon>
    </lineage>
</organism>
<evidence type="ECO:0000256" key="1">
    <source>
        <dbReference type="ARBA" id="ARBA00005525"/>
    </source>
</evidence>
<dbReference type="Gene3D" id="1.10.3730.10">
    <property type="entry name" value="ProC C-terminal domain-like"/>
    <property type="match status" value="1"/>
</dbReference>
<dbReference type="InterPro" id="IPR000304">
    <property type="entry name" value="Pyrroline-COOH_reductase"/>
</dbReference>
<dbReference type="InterPro" id="IPR036291">
    <property type="entry name" value="NAD(P)-bd_dom_sf"/>
</dbReference>
<comment type="catalytic activity">
    <reaction evidence="4 7">
        <text>L-proline + NADP(+) = (S)-1-pyrroline-5-carboxylate + NADPH + 2 H(+)</text>
        <dbReference type="Rhea" id="RHEA:14109"/>
        <dbReference type="ChEBI" id="CHEBI:15378"/>
        <dbReference type="ChEBI" id="CHEBI:17388"/>
        <dbReference type="ChEBI" id="CHEBI:57783"/>
        <dbReference type="ChEBI" id="CHEBI:58349"/>
        <dbReference type="ChEBI" id="CHEBI:60039"/>
        <dbReference type="EC" id="1.5.1.2"/>
    </reaction>
</comment>
<dbReference type="Proteomes" id="UP000255108">
    <property type="component" value="Unassembled WGS sequence"/>
</dbReference>
<dbReference type="SUPFAM" id="SSF51735">
    <property type="entry name" value="NAD(P)-binding Rossmann-fold domains"/>
    <property type="match status" value="1"/>
</dbReference>
<keyword evidence="3 4" id="KW-0560">Oxidoreductase</keyword>
<dbReference type="SUPFAM" id="SSF48179">
    <property type="entry name" value="6-phosphogluconate dehydrogenase C-terminal domain-like"/>
    <property type="match status" value="1"/>
</dbReference>
<dbReference type="Pfam" id="PF03807">
    <property type="entry name" value="F420_oxidored"/>
    <property type="match status" value="1"/>
</dbReference>
<evidence type="ECO:0000256" key="5">
    <source>
        <dbReference type="NCBIfam" id="TIGR00112"/>
    </source>
</evidence>
<comment type="function">
    <text evidence="4">Catalyzes the reduction of 1-pyrroline-5-carboxylate (PCA) to L-proline.</text>
</comment>
<evidence type="ECO:0000313" key="12">
    <source>
        <dbReference type="Proteomes" id="UP000255108"/>
    </source>
</evidence>
<keyword evidence="4 7" id="KW-0641">Proline biosynthesis</keyword>
<dbReference type="HAMAP" id="MF_01925">
    <property type="entry name" value="P5C_reductase"/>
    <property type="match status" value="1"/>
</dbReference>
<dbReference type="EC" id="1.5.1.2" evidence="4 5"/>
<gene>
    <name evidence="4 10" type="primary">proC</name>
    <name evidence="11" type="ORF">EV682_101110</name>
    <name evidence="10" type="ORF">NCTC11159_00129</name>
</gene>
<evidence type="ECO:0000259" key="9">
    <source>
        <dbReference type="Pfam" id="PF14748"/>
    </source>
</evidence>
<feature type="binding site" evidence="6">
    <location>
        <begin position="17"/>
        <end position="22"/>
    </location>
    <ligand>
        <name>NADP(+)</name>
        <dbReference type="ChEBI" id="CHEBI:58349"/>
    </ligand>
</feature>
<dbReference type="InterPro" id="IPR029036">
    <property type="entry name" value="P5CR_dimer"/>
</dbReference>
<evidence type="ECO:0000256" key="7">
    <source>
        <dbReference type="RuleBase" id="RU003903"/>
    </source>
</evidence>
<dbReference type="GO" id="GO:0055129">
    <property type="term" value="P:L-proline biosynthetic process"/>
    <property type="evidence" value="ECO:0007669"/>
    <property type="project" value="UniProtKB-UniRule"/>
</dbReference>
<dbReference type="Gene3D" id="3.40.50.720">
    <property type="entry name" value="NAD(P)-binding Rossmann-like Domain"/>
    <property type="match status" value="1"/>
</dbReference>
<dbReference type="AlphaFoldDB" id="A0A377Q2Y1"/>
<dbReference type="InterPro" id="IPR053790">
    <property type="entry name" value="P5CR-like_CS"/>
</dbReference>
<dbReference type="NCBIfam" id="TIGR00112">
    <property type="entry name" value="proC"/>
    <property type="match status" value="1"/>
</dbReference>
<dbReference type="PANTHER" id="PTHR11645">
    <property type="entry name" value="PYRROLINE-5-CARBOXYLATE REDUCTASE"/>
    <property type="match status" value="1"/>
</dbReference>
<proteinExistence type="inferred from homology"/>
<dbReference type="Pfam" id="PF14748">
    <property type="entry name" value="P5CR_dimer"/>
    <property type="match status" value="1"/>
</dbReference>
<keyword evidence="13" id="KW-1185">Reference proteome</keyword>
<dbReference type="PROSITE" id="PS00521">
    <property type="entry name" value="P5CR"/>
    <property type="match status" value="1"/>
</dbReference>
<name>A0A377Q2Y1_9NEIS</name>
<dbReference type="PANTHER" id="PTHR11645:SF0">
    <property type="entry name" value="PYRROLINE-5-CARBOXYLATE REDUCTASE 3"/>
    <property type="match status" value="1"/>
</dbReference>
<evidence type="ECO:0000259" key="8">
    <source>
        <dbReference type="Pfam" id="PF03807"/>
    </source>
</evidence>
<comment type="subcellular location">
    <subcellularLocation>
        <location evidence="4">Cytoplasm</location>
    </subcellularLocation>
</comment>
<sequence>MIFWANQCKEFMKITFIGGGNMAIAMIGGMIRQGFTAAQIHVVEPDAIKREQLNADFGVSCSDPETALPQSEAILFAVKPQQLQAVAKSVRQQINGALVISIAAGIRVETLSQWLDAYPRIVRVMPNTPALVQEGMSGAYATSDVNAADRELTERMLAAIGEMVWVEKESDIDGITAISGSGPAYVFYFMEALQAAARAQGFGPEIARKLAYQTFAGAVKLALQSEDDAATLRQKVTSKGGTTERAINALETSQVRTTIIAAASAAAARSRELGEESTRSLEV</sequence>
<dbReference type="Proteomes" id="UP000295794">
    <property type="component" value="Unassembled WGS sequence"/>
</dbReference>
<evidence type="ECO:0000256" key="6">
    <source>
        <dbReference type="PIRSR" id="PIRSR000193-1"/>
    </source>
</evidence>
<protein>
    <recommendedName>
        <fullName evidence="4 5">Pyrroline-5-carboxylate reductase</fullName>
        <shortName evidence="4">P5C reductase</shortName>
        <shortName evidence="4">P5CR</shortName>
        <ecNumber evidence="4 5">1.5.1.2</ecNumber>
    </recommendedName>
    <alternativeName>
        <fullName evidence="4">PCA reductase</fullName>
    </alternativeName>
</protein>
<dbReference type="FunFam" id="1.10.3730.10:FF:000001">
    <property type="entry name" value="Pyrroline-5-carboxylate reductase"/>
    <property type="match status" value="1"/>
</dbReference>
<dbReference type="EMBL" id="UGHR01000001">
    <property type="protein sequence ID" value="STQ89118.1"/>
    <property type="molecule type" value="Genomic_DNA"/>
</dbReference>
<feature type="domain" description="Pyrroline-5-carboxylate reductase dimerisation" evidence="9">
    <location>
        <begin position="169"/>
        <end position="273"/>
    </location>
</feature>
<dbReference type="PIRSF" id="PIRSF000193">
    <property type="entry name" value="Pyrrol-5-carb_rd"/>
    <property type="match status" value="1"/>
</dbReference>
<evidence type="ECO:0000313" key="13">
    <source>
        <dbReference type="Proteomes" id="UP000295794"/>
    </source>
</evidence>
<dbReference type="UniPathway" id="UPA00098">
    <property type="reaction ID" value="UER00361"/>
</dbReference>
<evidence type="ECO:0000256" key="3">
    <source>
        <dbReference type="ARBA" id="ARBA00023002"/>
    </source>
</evidence>
<dbReference type="InterPro" id="IPR008927">
    <property type="entry name" value="6-PGluconate_DH-like_C_sf"/>
</dbReference>
<keyword evidence="4 7" id="KW-0028">Amino-acid biosynthesis</keyword>
<dbReference type="EMBL" id="SMBT01000001">
    <property type="protein sequence ID" value="TCU90091.1"/>
    <property type="molecule type" value="Genomic_DNA"/>
</dbReference>
<evidence type="ECO:0000313" key="11">
    <source>
        <dbReference type="EMBL" id="TCU90091.1"/>
    </source>
</evidence>
<dbReference type="GO" id="GO:0004735">
    <property type="term" value="F:pyrroline-5-carboxylate reductase activity"/>
    <property type="evidence" value="ECO:0007669"/>
    <property type="project" value="UniProtKB-UniRule"/>
</dbReference>
<feature type="binding site" evidence="6">
    <location>
        <begin position="77"/>
        <end position="80"/>
    </location>
    <ligand>
        <name>NADP(+)</name>
        <dbReference type="ChEBI" id="CHEBI:58349"/>
    </ligand>
</feature>
<reference evidence="11 13" key="2">
    <citation type="submission" date="2019-03" db="EMBL/GenBank/DDBJ databases">
        <title>Genomic Encyclopedia of Type Strains, Phase IV (KMG-IV): sequencing the most valuable type-strain genomes for metagenomic binning, comparative biology and taxonomic classification.</title>
        <authorList>
            <person name="Goeker M."/>
        </authorList>
    </citation>
    <scope>NUCLEOTIDE SEQUENCE [LARGE SCALE GENOMIC DNA]</scope>
    <source>
        <strain evidence="11 13">DSM 3764</strain>
    </source>
</reference>
<comment type="catalytic activity">
    <reaction evidence="4">
        <text>L-proline + NAD(+) = (S)-1-pyrroline-5-carboxylate + NADH + 2 H(+)</text>
        <dbReference type="Rhea" id="RHEA:14105"/>
        <dbReference type="ChEBI" id="CHEBI:15378"/>
        <dbReference type="ChEBI" id="CHEBI:17388"/>
        <dbReference type="ChEBI" id="CHEBI:57540"/>
        <dbReference type="ChEBI" id="CHEBI:57945"/>
        <dbReference type="ChEBI" id="CHEBI:60039"/>
        <dbReference type="EC" id="1.5.1.2"/>
    </reaction>
</comment>
<evidence type="ECO:0000313" key="10">
    <source>
        <dbReference type="EMBL" id="STQ89118.1"/>
    </source>
</evidence>
<keyword evidence="4" id="KW-0963">Cytoplasm</keyword>
<reference evidence="10 12" key="1">
    <citation type="submission" date="2018-06" db="EMBL/GenBank/DDBJ databases">
        <authorList>
            <consortium name="Pathogen Informatics"/>
            <person name="Doyle S."/>
        </authorList>
    </citation>
    <scope>NUCLEOTIDE SEQUENCE [LARGE SCALE GENOMIC DNA]</scope>
    <source>
        <strain evidence="10 12">NCTC11159</strain>
    </source>
</reference>
<dbReference type="GO" id="GO:0005737">
    <property type="term" value="C:cytoplasm"/>
    <property type="evidence" value="ECO:0007669"/>
    <property type="project" value="UniProtKB-SubCell"/>
</dbReference>
<feature type="domain" description="Pyrroline-5-carboxylate reductase catalytic N-terminal" evidence="8">
    <location>
        <begin position="13"/>
        <end position="105"/>
    </location>
</feature>
<evidence type="ECO:0000256" key="2">
    <source>
        <dbReference type="ARBA" id="ARBA00022857"/>
    </source>
</evidence>